<dbReference type="Proteomes" id="UP000027100">
    <property type="component" value="Unassembled WGS sequence"/>
</dbReference>
<protein>
    <submittedName>
        <fullName evidence="1">Uncharacterized protein</fullName>
    </submittedName>
</protein>
<name>A0A062VK29_9PROT</name>
<dbReference type="EMBL" id="ARYM01000008">
    <property type="protein sequence ID" value="KCZ98918.1"/>
    <property type="molecule type" value="Genomic_DNA"/>
</dbReference>
<comment type="caution">
    <text evidence="1">The sequence shown here is derived from an EMBL/GenBank/DDBJ whole genome shotgun (WGS) entry which is preliminary data.</text>
</comment>
<reference evidence="1 2" key="1">
    <citation type="journal article" date="2014" name="Antonie Van Leeuwenhoek">
        <title>Hyphomonas beringensis sp. nov. and Hyphomonas chukchiensis sp. nov., isolated from surface seawater of the Bering Sea and Chukchi Sea.</title>
        <authorList>
            <person name="Li C."/>
            <person name="Lai Q."/>
            <person name="Li G."/>
            <person name="Dong C."/>
            <person name="Wang J."/>
            <person name="Liao Y."/>
            <person name="Shao Z."/>
        </authorList>
    </citation>
    <scope>NUCLEOTIDE SEQUENCE [LARGE SCALE GENOMIC DNA]</scope>
    <source>
        <strain evidence="1 2">PS728</strain>
    </source>
</reference>
<gene>
    <name evidence="1" type="ORF">HPO_08459</name>
</gene>
<evidence type="ECO:0000313" key="2">
    <source>
        <dbReference type="Proteomes" id="UP000027100"/>
    </source>
</evidence>
<dbReference type="AlphaFoldDB" id="A0A062VK29"/>
<accession>A0A062VK29</accession>
<organism evidence="1 2">
    <name type="scientific">Hyphomonas polymorpha PS728</name>
    <dbReference type="NCBI Taxonomy" id="1280954"/>
    <lineage>
        <taxon>Bacteria</taxon>
        <taxon>Pseudomonadati</taxon>
        <taxon>Pseudomonadota</taxon>
        <taxon>Alphaproteobacteria</taxon>
        <taxon>Hyphomonadales</taxon>
        <taxon>Hyphomonadaceae</taxon>
        <taxon>Hyphomonas</taxon>
    </lineage>
</organism>
<keyword evidence="2" id="KW-1185">Reference proteome</keyword>
<dbReference type="PATRIC" id="fig|1280954.3.peg.1715"/>
<sequence>MAGVRQIQRDFSPFITQRDFVQPDTVLNLIGEYVILKYPDDGLVRFKGVDNAVISRAGREHCVESGVGADIQKCPVQSGHHFNDEYRQGRLIRASANGIGDLIPAICFSNEEVSSGKLYCDRALILCLN</sequence>
<evidence type="ECO:0000313" key="1">
    <source>
        <dbReference type="EMBL" id="KCZ98918.1"/>
    </source>
</evidence>
<dbReference type="STRING" id="1280954.HPO_08459"/>
<proteinExistence type="predicted"/>